<sequence>MGLANEFARYLKLNAIDAQMLSEHPQQRDALFAELQAHPDIKPSFWPHATVGADLPPERYDEYLAQVNAAIEQLSPPS</sequence>
<accession>A0A1M2VQR5</accession>
<gene>
    <name evidence="1" type="ORF">TRAPUB_13570</name>
</gene>
<dbReference type="EMBL" id="MNAD01000861">
    <property type="protein sequence ID" value="OJT09933.1"/>
    <property type="molecule type" value="Genomic_DNA"/>
</dbReference>
<reference evidence="1 2" key="1">
    <citation type="submission" date="2016-10" db="EMBL/GenBank/DDBJ databases">
        <title>Genome sequence of the basidiomycete white-rot fungus Trametes pubescens.</title>
        <authorList>
            <person name="Makela M.R."/>
            <person name="Granchi Z."/>
            <person name="Peng M."/>
            <person name="De Vries R.P."/>
            <person name="Grigoriev I."/>
            <person name="Riley R."/>
            <person name="Hilden K."/>
        </authorList>
    </citation>
    <scope>NUCLEOTIDE SEQUENCE [LARGE SCALE GENOMIC DNA]</scope>
    <source>
        <strain evidence="1 2">FBCC735</strain>
    </source>
</reference>
<proteinExistence type="predicted"/>
<organism evidence="1 2">
    <name type="scientific">Trametes pubescens</name>
    <name type="common">White-rot fungus</name>
    <dbReference type="NCBI Taxonomy" id="154538"/>
    <lineage>
        <taxon>Eukaryota</taxon>
        <taxon>Fungi</taxon>
        <taxon>Dikarya</taxon>
        <taxon>Basidiomycota</taxon>
        <taxon>Agaricomycotina</taxon>
        <taxon>Agaricomycetes</taxon>
        <taxon>Polyporales</taxon>
        <taxon>Polyporaceae</taxon>
        <taxon>Trametes</taxon>
    </lineage>
</organism>
<evidence type="ECO:0000313" key="2">
    <source>
        <dbReference type="Proteomes" id="UP000184267"/>
    </source>
</evidence>
<dbReference type="Proteomes" id="UP000184267">
    <property type="component" value="Unassembled WGS sequence"/>
</dbReference>
<protein>
    <submittedName>
        <fullName evidence="1">Uncharacterized protein</fullName>
    </submittedName>
</protein>
<name>A0A1M2VQR5_TRAPU</name>
<dbReference type="AlphaFoldDB" id="A0A1M2VQR5"/>
<dbReference type="OrthoDB" id="2748698at2759"/>
<keyword evidence="2" id="KW-1185">Reference proteome</keyword>
<evidence type="ECO:0000313" key="1">
    <source>
        <dbReference type="EMBL" id="OJT09933.1"/>
    </source>
</evidence>
<comment type="caution">
    <text evidence="1">The sequence shown here is derived from an EMBL/GenBank/DDBJ whole genome shotgun (WGS) entry which is preliminary data.</text>
</comment>